<evidence type="ECO:0000259" key="14">
    <source>
        <dbReference type="PROSITE" id="PS51199"/>
    </source>
</evidence>
<dbReference type="Proteomes" id="UP001320544">
    <property type="component" value="Chromosome"/>
</dbReference>
<evidence type="ECO:0000256" key="10">
    <source>
        <dbReference type="ARBA" id="ARBA00048954"/>
    </source>
</evidence>
<dbReference type="NCBIfam" id="TIGR00665">
    <property type="entry name" value="DnaB"/>
    <property type="match status" value="1"/>
</dbReference>
<evidence type="ECO:0000313" key="16">
    <source>
        <dbReference type="Proteomes" id="UP001320544"/>
    </source>
</evidence>
<dbReference type="InterPro" id="IPR027417">
    <property type="entry name" value="P-loop_NTPase"/>
</dbReference>
<keyword evidence="16" id="KW-1185">Reference proteome</keyword>
<evidence type="ECO:0000256" key="9">
    <source>
        <dbReference type="ARBA" id="ARBA00023235"/>
    </source>
</evidence>
<evidence type="ECO:0000256" key="2">
    <source>
        <dbReference type="ARBA" id="ARBA00022515"/>
    </source>
</evidence>
<dbReference type="Gene3D" id="3.40.50.300">
    <property type="entry name" value="P-loop containing nucleotide triphosphate hydrolases"/>
    <property type="match status" value="1"/>
</dbReference>
<evidence type="ECO:0000256" key="7">
    <source>
        <dbReference type="ARBA" id="ARBA00022840"/>
    </source>
</evidence>
<dbReference type="EMBL" id="AP025564">
    <property type="protein sequence ID" value="BDE97937.1"/>
    <property type="molecule type" value="Genomic_DNA"/>
</dbReference>
<dbReference type="SUPFAM" id="SSF52540">
    <property type="entry name" value="P-loop containing nucleoside triphosphate hydrolases"/>
    <property type="match status" value="1"/>
</dbReference>
<dbReference type="SUPFAM" id="SSF48024">
    <property type="entry name" value="N-terminal domain of DnaB helicase"/>
    <property type="match status" value="1"/>
</dbReference>
<keyword evidence="6 12" id="KW-0347">Helicase</keyword>
<dbReference type="Pfam" id="PF03796">
    <property type="entry name" value="DnaB_C"/>
    <property type="match status" value="1"/>
</dbReference>
<dbReference type="InterPro" id="IPR016136">
    <property type="entry name" value="DNA_helicase_N/primase_C"/>
</dbReference>
<keyword evidence="2 12" id="KW-0639">Primosome</keyword>
<feature type="region of interest" description="Disordered" evidence="13">
    <location>
        <begin position="1"/>
        <end position="27"/>
    </location>
</feature>
<evidence type="ECO:0000256" key="11">
    <source>
        <dbReference type="NCBIfam" id="TIGR00665"/>
    </source>
</evidence>
<comment type="function">
    <text evidence="12">The main replicative DNA helicase, it participates in initiation and elongation during chromosome replication. Travels ahead of the DNA replisome, separating dsDNA into templates for DNA synthesis. A processive ATP-dependent 5'-3' DNA helicase it has DNA-dependent ATPase activity.</text>
</comment>
<dbReference type="InterPro" id="IPR003593">
    <property type="entry name" value="AAA+_ATPase"/>
</dbReference>
<dbReference type="PANTHER" id="PTHR30153:SF2">
    <property type="entry name" value="REPLICATIVE DNA HELICASE"/>
    <property type="match status" value="1"/>
</dbReference>
<gene>
    <name evidence="15" type="primary">dnaB</name>
    <name evidence="15" type="ORF">CE91St30_32700</name>
</gene>
<sequence>MPDRGPGSYHNPDFAPEETSVEQKRKSLPQNIEAEKSVLAACMLNQEAVEEIATKLNPDNFFRPAHQRIFEAILDLYVRHIPIDQISLADNLNASGQLEAIGGKAYLVELGDNTFALTNWHNHAEIVKRTAILRELIYASAEINALAYDAPDDLDVVVEEAEKTLFKVTEKRVSSAFQKMDTLLNDAFEEISELAARQNHMAGVPSGFKDVDDLFHGFRGGDLVILAARPGVGKTSFALNLAVNSAKEGTTVAFLSLEMSASQLVQRILCSEARVSLSRVRSGQLQESDWAAIADACGTLANLDLYIDDTPALSILELRAKARRELRDKKQGMIVVDYLQLMQPPQTRRDGNRAVEVGEISRGLKVLAKEMDMPVVALSQLSRAVEMRGKKRPMLSDLRESGSIEQDADIVAFIDRSMDEIEAESDDRPDLGTAELIVAKHRNGPTRDIPLAFNPEFTKFMNFVDDSRAAGYA</sequence>
<dbReference type="InterPro" id="IPR007694">
    <property type="entry name" value="DNA_helicase_DnaB-like_C"/>
</dbReference>
<organism evidence="15 16">
    <name type="scientific">Raoultibacter timonensis</name>
    <dbReference type="NCBI Taxonomy" id="1907662"/>
    <lineage>
        <taxon>Bacteria</taxon>
        <taxon>Bacillati</taxon>
        <taxon>Actinomycetota</taxon>
        <taxon>Coriobacteriia</taxon>
        <taxon>Eggerthellales</taxon>
        <taxon>Eggerthellaceae</taxon>
        <taxon>Raoultibacter</taxon>
    </lineage>
</organism>
<keyword evidence="3 12" id="KW-0235">DNA replication</keyword>
<evidence type="ECO:0000256" key="3">
    <source>
        <dbReference type="ARBA" id="ARBA00022705"/>
    </source>
</evidence>
<dbReference type="CDD" id="cd00984">
    <property type="entry name" value="DnaB_C"/>
    <property type="match status" value="1"/>
</dbReference>
<dbReference type="InterPro" id="IPR036185">
    <property type="entry name" value="DNA_heli_DnaB-like_N_sf"/>
</dbReference>
<reference evidence="15 16" key="1">
    <citation type="submission" date="2022-01" db="EMBL/GenBank/DDBJ databases">
        <title>Novel bile acid biosynthetic pathways are enriched in the microbiome of centenarians.</title>
        <authorList>
            <person name="Sato Y."/>
            <person name="Atarashi K."/>
            <person name="Plichta R.D."/>
            <person name="Arai Y."/>
            <person name="Sasajima S."/>
            <person name="Kearney M.S."/>
            <person name="Suda W."/>
            <person name="Takeshita K."/>
            <person name="Sasaki T."/>
            <person name="Okamoto S."/>
            <person name="Skelly N.A."/>
            <person name="Okamura Y."/>
            <person name="Vlamakis H."/>
            <person name="Li Y."/>
            <person name="Tanoue T."/>
            <person name="Takei H."/>
            <person name="Nittono H."/>
            <person name="Narushima S."/>
            <person name="Irie J."/>
            <person name="Itoh H."/>
            <person name="Moriya K."/>
            <person name="Sugiura Y."/>
            <person name="Suematsu M."/>
            <person name="Moritoki N."/>
            <person name="Shibata S."/>
            <person name="Littman R.D."/>
            <person name="Fischbach A.M."/>
            <person name="Uwamino Y."/>
            <person name="Inoue T."/>
            <person name="Honda A."/>
            <person name="Hattori M."/>
            <person name="Murai T."/>
            <person name="Xavier J.R."/>
            <person name="Hirose N."/>
            <person name="Honda K."/>
        </authorList>
    </citation>
    <scope>NUCLEOTIDE SEQUENCE [LARGE SCALE GENOMIC DNA]</scope>
    <source>
        <strain evidence="15 16">CE91-St30</strain>
    </source>
</reference>
<keyword evidence="4 12" id="KW-0547">Nucleotide-binding</keyword>
<evidence type="ECO:0000256" key="1">
    <source>
        <dbReference type="ARBA" id="ARBA00008428"/>
    </source>
</evidence>
<evidence type="ECO:0000256" key="13">
    <source>
        <dbReference type="SAM" id="MobiDB-lite"/>
    </source>
</evidence>
<keyword evidence="8 12" id="KW-0238">DNA-binding</keyword>
<dbReference type="PANTHER" id="PTHR30153">
    <property type="entry name" value="REPLICATIVE DNA HELICASE DNAB"/>
    <property type="match status" value="1"/>
</dbReference>
<proteinExistence type="inferred from homology"/>
<evidence type="ECO:0000256" key="4">
    <source>
        <dbReference type="ARBA" id="ARBA00022741"/>
    </source>
</evidence>
<dbReference type="RefSeq" id="WP_102380326.1">
    <property type="nucleotide sequence ID" value="NZ_AP025564.1"/>
</dbReference>
<evidence type="ECO:0000313" key="15">
    <source>
        <dbReference type="EMBL" id="BDE97937.1"/>
    </source>
</evidence>
<comment type="similarity">
    <text evidence="1 12">Belongs to the helicase family. DnaB subfamily.</text>
</comment>
<name>A0ABN6MIX1_9ACTN</name>
<keyword evidence="7 12" id="KW-0067">ATP-binding</keyword>
<dbReference type="GO" id="GO:0004386">
    <property type="term" value="F:helicase activity"/>
    <property type="evidence" value="ECO:0007669"/>
    <property type="project" value="UniProtKB-KW"/>
</dbReference>
<dbReference type="InterPro" id="IPR007692">
    <property type="entry name" value="DNA_helicase_DnaB"/>
</dbReference>
<dbReference type="InterPro" id="IPR007693">
    <property type="entry name" value="DNA_helicase_DnaB-like_N"/>
</dbReference>
<evidence type="ECO:0000256" key="12">
    <source>
        <dbReference type="RuleBase" id="RU362085"/>
    </source>
</evidence>
<protein>
    <recommendedName>
        <fullName evidence="11 12">Replicative DNA helicase</fullName>
        <ecNumber evidence="11 12">5.6.2.3</ecNumber>
    </recommendedName>
</protein>
<keyword evidence="9" id="KW-0413">Isomerase</keyword>
<dbReference type="Pfam" id="PF00772">
    <property type="entry name" value="DnaB"/>
    <property type="match status" value="1"/>
</dbReference>
<evidence type="ECO:0000256" key="8">
    <source>
        <dbReference type="ARBA" id="ARBA00023125"/>
    </source>
</evidence>
<dbReference type="PROSITE" id="PS51199">
    <property type="entry name" value="SF4_HELICASE"/>
    <property type="match status" value="1"/>
</dbReference>
<keyword evidence="5 12" id="KW-0378">Hydrolase</keyword>
<accession>A0ABN6MIX1</accession>
<evidence type="ECO:0000256" key="5">
    <source>
        <dbReference type="ARBA" id="ARBA00022801"/>
    </source>
</evidence>
<dbReference type="Gene3D" id="1.10.860.10">
    <property type="entry name" value="DNAb Helicase, Chain A"/>
    <property type="match status" value="1"/>
</dbReference>
<comment type="catalytic activity">
    <reaction evidence="10 12">
        <text>ATP + H2O = ADP + phosphate + H(+)</text>
        <dbReference type="Rhea" id="RHEA:13065"/>
        <dbReference type="ChEBI" id="CHEBI:15377"/>
        <dbReference type="ChEBI" id="CHEBI:15378"/>
        <dbReference type="ChEBI" id="CHEBI:30616"/>
        <dbReference type="ChEBI" id="CHEBI:43474"/>
        <dbReference type="ChEBI" id="CHEBI:456216"/>
        <dbReference type="EC" id="5.6.2.3"/>
    </reaction>
</comment>
<dbReference type="SMART" id="SM00382">
    <property type="entry name" value="AAA"/>
    <property type="match status" value="1"/>
</dbReference>
<dbReference type="EC" id="5.6.2.3" evidence="11 12"/>
<feature type="domain" description="SF4 helicase" evidence="14">
    <location>
        <begin position="197"/>
        <end position="467"/>
    </location>
</feature>
<evidence type="ECO:0000256" key="6">
    <source>
        <dbReference type="ARBA" id="ARBA00022806"/>
    </source>
</evidence>